<dbReference type="InterPro" id="IPR007737">
    <property type="entry name" value="Mga_HTH"/>
</dbReference>
<evidence type="ECO:0000313" key="5">
    <source>
        <dbReference type="EMBL" id="MEO1769203.1"/>
    </source>
</evidence>
<dbReference type="InterPro" id="IPR050661">
    <property type="entry name" value="BglG_antiterminators"/>
</dbReference>
<dbReference type="Proteomes" id="UP000664357">
    <property type="component" value="Unassembled WGS sequence"/>
</dbReference>
<dbReference type="Gene3D" id="1.10.10.10">
    <property type="entry name" value="Winged helix-like DNA-binding domain superfamily/Winged helix DNA-binding domain"/>
    <property type="match status" value="2"/>
</dbReference>
<feature type="domain" description="M protein trans-acting positive regulator (MGA) HTH" evidence="4">
    <location>
        <begin position="11"/>
        <end position="67"/>
    </location>
</feature>
<reference evidence="5 6" key="1">
    <citation type="submission" date="2021-03" db="EMBL/GenBank/DDBJ databases">
        <authorList>
            <person name="Gilmore M.S."/>
            <person name="Schwartzman J."/>
            <person name="Van Tyne D."/>
            <person name="Martin M."/>
            <person name="Earl A.M."/>
            <person name="Manson A.L."/>
            <person name="Straub T."/>
            <person name="Salamzade R."/>
            <person name="Saavedra J."/>
            <person name="Lebreton F."/>
            <person name="Prichula J."/>
            <person name="Schaufler K."/>
            <person name="Gaca A."/>
            <person name="Sgardioli B."/>
            <person name="Wagenaar J."/>
            <person name="Strong T."/>
        </authorList>
    </citation>
    <scope>NUCLEOTIDE SEQUENCE [LARGE SCALE GENOMIC DNA]</scope>
    <source>
        <strain evidence="5 6">665A</strain>
    </source>
</reference>
<dbReference type="Pfam" id="PF08280">
    <property type="entry name" value="HTH_Mga"/>
    <property type="match status" value="1"/>
</dbReference>
<evidence type="ECO:0000256" key="2">
    <source>
        <dbReference type="ARBA" id="ARBA00023163"/>
    </source>
</evidence>
<dbReference type="InterPro" id="IPR013199">
    <property type="entry name" value="HTH_Mga_DNA-bd_dom"/>
</dbReference>
<evidence type="ECO:0000256" key="1">
    <source>
        <dbReference type="ARBA" id="ARBA00023015"/>
    </source>
</evidence>
<proteinExistence type="predicted"/>
<keyword evidence="6" id="KW-1185">Reference proteome</keyword>
<dbReference type="Gene3D" id="1.10.1790.30">
    <property type="match status" value="1"/>
</dbReference>
<name>A0ABV0ENN6_9ENTE</name>
<organism evidence="5 6">
    <name type="scientific">Candidatus Enterococcus ferrettii</name>
    <dbReference type="NCBI Taxonomy" id="2815324"/>
    <lineage>
        <taxon>Bacteria</taxon>
        <taxon>Bacillati</taxon>
        <taxon>Bacillota</taxon>
        <taxon>Bacilli</taxon>
        <taxon>Lactobacillales</taxon>
        <taxon>Enterococcaceae</taxon>
        <taxon>Enterococcus</taxon>
    </lineage>
</organism>
<gene>
    <name evidence="5" type="ORF">JZO67_001154</name>
</gene>
<dbReference type="Pfam" id="PF05043">
    <property type="entry name" value="Mga"/>
    <property type="match status" value="1"/>
</dbReference>
<keyword evidence="2" id="KW-0804">Transcription</keyword>
<dbReference type="Gene3D" id="1.10.1790.40">
    <property type="match status" value="1"/>
</dbReference>
<accession>A0ABV0ENN6</accession>
<dbReference type="PANTHER" id="PTHR30185">
    <property type="entry name" value="CRYPTIC BETA-GLUCOSIDE BGL OPERON ANTITERMINATOR"/>
    <property type="match status" value="1"/>
</dbReference>
<feature type="domain" description="Mga helix-turn-helix" evidence="3">
    <location>
        <begin position="79"/>
        <end position="163"/>
    </location>
</feature>
<dbReference type="InterPro" id="IPR036388">
    <property type="entry name" value="WH-like_DNA-bd_sf"/>
</dbReference>
<evidence type="ECO:0000259" key="3">
    <source>
        <dbReference type="Pfam" id="PF05043"/>
    </source>
</evidence>
<dbReference type="PANTHER" id="PTHR30185:SF18">
    <property type="entry name" value="TRANSCRIPTIONAL REGULATOR MTLR"/>
    <property type="match status" value="1"/>
</dbReference>
<dbReference type="Gene3D" id="3.40.50.2300">
    <property type="match status" value="1"/>
</dbReference>
<evidence type="ECO:0000313" key="6">
    <source>
        <dbReference type="Proteomes" id="UP000664357"/>
    </source>
</evidence>
<evidence type="ECO:0008006" key="7">
    <source>
        <dbReference type="Google" id="ProtNLM"/>
    </source>
</evidence>
<dbReference type="RefSeq" id="WP_207703283.1">
    <property type="nucleotide sequence ID" value="NZ_JAFREL020000001.1"/>
</dbReference>
<dbReference type="Pfam" id="PF18333">
    <property type="entry name" value="ssDNA_DBD"/>
    <property type="match status" value="1"/>
</dbReference>
<comment type="caution">
    <text evidence="5">The sequence shown here is derived from an EMBL/GenBank/DDBJ whole genome shotgun (WGS) entry which is preliminary data.</text>
</comment>
<keyword evidence="1" id="KW-0805">Transcription regulation</keyword>
<protein>
    <recommendedName>
        <fullName evidence="7">HTH domain-containing protein</fullName>
    </recommendedName>
</protein>
<evidence type="ECO:0000259" key="4">
    <source>
        <dbReference type="Pfam" id="PF08280"/>
    </source>
</evidence>
<dbReference type="EMBL" id="JAFREL020000001">
    <property type="protein sequence ID" value="MEO1769203.1"/>
    <property type="molecule type" value="Genomic_DNA"/>
</dbReference>
<sequence>MYSLLKKIITEKDIHRQVSLLEQLLNHPNITAKELSQKIHTTQRTIFSDLQLIRDQLPPGWQIDSSSQGIQLINEEQQLANDLWSLFLPQSVSVQFIKSLFFTKELATARFLQENGLSLETLKRHTAKINQHLKPYHIQIKLTAKTAQLLGNESAIRIFFHRLLTPFTHNNYFFEDYAIHEEHYSHYLKQLTQSPLAVETEQIFGTCWFFINTIRIKINCRMDDFTFNENDPLYQLYQMSLTELYQKEGVYLKEEESFFAFFCFLESWNYNNSFGEAIDLAQHYPTLAAVANQLTEQVANQTRISLQQSQLAENLLLLLLKYNESTWLSEQFQLEYQELLTERKDDDRYRSDEELLPILQPVLQLDNPVYLLNLISLLEQQALFALQPQIMTVYFIFQGEPAWKVFLQQELTDLLGRRVHLQNLEALQVQNTAFEPQDIIVSNIPLEAMPVPVVYISTIPTKNELRQLTELTLEHYL</sequence>
<reference evidence="5 6" key="2">
    <citation type="submission" date="2024-02" db="EMBL/GenBank/DDBJ databases">
        <title>The Genome Sequence of Enterococcus sp. DIV0159.</title>
        <authorList>
            <person name="Earl A."/>
            <person name="Manson A."/>
            <person name="Gilmore M."/>
            <person name="Sanders J."/>
            <person name="Shea T."/>
            <person name="Howe W."/>
            <person name="Livny J."/>
            <person name="Cuomo C."/>
            <person name="Neafsey D."/>
            <person name="Birren B."/>
        </authorList>
    </citation>
    <scope>NUCLEOTIDE SEQUENCE [LARGE SCALE GENOMIC DNA]</scope>
    <source>
        <strain evidence="5 6">665A</strain>
    </source>
</reference>